<accession>A0A2R8CIN0</accession>
<proteinExistence type="predicted"/>
<dbReference type="Proteomes" id="UP000244934">
    <property type="component" value="Unassembled WGS sequence"/>
</dbReference>
<organism evidence="1 2">
    <name type="scientific">Kushneria phyllosphaerae</name>
    <dbReference type="NCBI Taxonomy" id="2100822"/>
    <lineage>
        <taxon>Bacteria</taxon>
        <taxon>Pseudomonadati</taxon>
        <taxon>Pseudomonadota</taxon>
        <taxon>Gammaproteobacteria</taxon>
        <taxon>Oceanospirillales</taxon>
        <taxon>Halomonadaceae</taxon>
        <taxon>Kushneria</taxon>
    </lineage>
</organism>
<evidence type="ECO:0000313" key="1">
    <source>
        <dbReference type="EMBL" id="SPJ32768.1"/>
    </source>
</evidence>
<evidence type="ECO:0000313" key="2">
    <source>
        <dbReference type="Proteomes" id="UP000244934"/>
    </source>
</evidence>
<evidence type="ECO:0008006" key="3">
    <source>
        <dbReference type="Google" id="ProtNLM"/>
    </source>
</evidence>
<dbReference type="EMBL" id="ONZI01000001">
    <property type="protein sequence ID" value="SPJ32768.1"/>
    <property type="molecule type" value="Genomic_DNA"/>
</dbReference>
<keyword evidence="2" id="KW-1185">Reference proteome</keyword>
<dbReference type="AlphaFoldDB" id="A0A2R8CIN0"/>
<gene>
    <name evidence="1" type="ORF">KSP9073_00769</name>
</gene>
<sequence>MSAVIGQENIDMPSLFRTLCTALLMVTLAACSYQPARINPEPAVIIGDGHHGHGNGNFCPPGQAKKGNC</sequence>
<name>A0A2R8CIN0_9GAMM</name>
<reference evidence="2" key="1">
    <citation type="submission" date="2018-03" db="EMBL/GenBank/DDBJ databases">
        <authorList>
            <person name="Navarro De La Torre S."/>
        </authorList>
    </citation>
    <scope>NUCLEOTIDE SEQUENCE [LARGE SCALE GENOMIC DNA]</scope>
    <source>
        <strain evidence="2">EAod3</strain>
    </source>
</reference>
<protein>
    <recommendedName>
        <fullName evidence="3">Lipoprotein</fullName>
    </recommendedName>
</protein>